<dbReference type="PROSITE" id="PS00107">
    <property type="entry name" value="PROTEIN_KINASE_ATP"/>
    <property type="match status" value="1"/>
</dbReference>
<protein>
    <recommendedName>
        <fullName evidence="8">Protein kinase domain-containing protein</fullName>
    </recommendedName>
</protein>
<evidence type="ECO:0000256" key="5">
    <source>
        <dbReference type="PROSITE-ProRule" id="PRU00339"/>
    </source>
</evidence>
<accession>A0ABQ5PZZ5</accession>
<dbReference type="InterPro" id="IPR019734">
    <property type="entry name" value="TPR_rpt"/>
</dbReference>
<feature type="repeat" description="TPR" evidence="5">
    <location>
        <begin position="645"/>
        <end position="678"/>
    </location>
</feature>
<keyword evidence="5" id="KW-0802">TPR repeat</keyword>
<evidence type="ECO:0000256" key="3">
    <source>
        <dbReference type="ARBA" id="ARBA00022777"/>
    </source>
</evidence>
<dbReference type="PANTHER" id="PTHR43289:SF6">
    <property type="entry name" value="SERINE_THREONINE-PROTEIN KINASE NEKL-3"/>
    <property type="match status" value="1"/>
</dbReference>
<dbReference type="InterPro" id="IPR011009">
    <property type="entry name" value="Kinase-like_dom_sf"/>
</dbReference>
<feature type="compositionally biased region" description="Low complexity" evidence="7">
    <location>
        <begin position="221"/>
        <end position="231"/>
    </location>
</feature>
<dbReference type="InterPro" id="IPR017441">
    <property type="entry name" value="Protein_kinase_ATP_BS"/>
</dbReference>
<dbReference type="CDD" id="cd14014">
    <property type="entry name" value="STKc_PknB_like"/>
    <property type="match status" value="1"/>
</dbReference>
<dbReference type="InterPro" id="IPR008271">
    <property type="entry name" value="Ser/Thr_kinase_AS"/>
</dbReference>
<dbReference type="SMART" id="SM00028">
    <property type="entry name" value="TPR"/>
    <property type="match status" value="6"/>
</dbReference>
<evidence type="ECO:0000256" key="6">
    <source>
        <dbReference type="PROSITE-ProRule" id="PRU10141"/>
    </source>
</evidence>
<dbReference type="PANTHER" id="PTHR43289">
    <property type="entry name" value="MITOGEN-ACTIVATED PROTEIN KINASE KINASE KINASE 20-RELATED"/>
    <property type="match status" value="1"/>
</dbReference>
<comment type="caution">
    <text evidence="9">The sequence shown here is derived from an EMBL/GenBank/DDBJ whole genome shotgun (WGS) entry which is preliminary data.</text>
</comment>
<keyword evidence="2 6" id="KW-0547">Nucleotide-binding</keyword>
<feature type="binding site" evidence="6">
    <location>
        <position position="60"/>
    </location>
    <ligand>
        <name>ATP</name>
        <dbReference type="ChEBI" id="CHEBI:30616"/>
    </ligand>
</feature>
<dbReference type="Gene3D" id="1.10.510.10">
    <property type="entry name" value="Transferase(Phosphotransferase) domain 1"/>
    <property type="match status" value="1"/>
</dbReference>
<dbReference type="EMBL" id="BSDC01000003">
    <property type="protein sequence ID" value="GLH67958.1"/>
    <property type="molecule type" value="Genomic_DNA"/>
</dbReference>
<dbReference type="Pfam" id="PF00069">
    <property type="entry name" value="Pkinase"/>
    <property type="match status" value="2"/>
</dbReference>
<dbReference type="InterPro" id="IPR000719">
    <property type="entry name" value="Prot_kinase_dom"/>
</dbReference>
<dbReference type="InterPro" id="IPR011990">
    <property type="entry name" value="TPR-like_helical_dom_sf"/>
</dbReference>
<dbReference type="SMART" id="SM00220">
    <property type="entry name" value="S_TKc"/>
    <property type="match status" value="1"/>
</dbReference>
<dbReference type="SUPFAM" id="SSF48452">
    <property type="entry name" value="TPR-like"/>
    <property type="match status" value="2"/>
</dbReference>
<organism evidence="9 10">
    <name type="scientific">Geothrix edaphica</name>
    <dbReference type="NCBI Taxonomy" id="2927976"/>
    <lineage>
        <taxon>Bacteria</taxon>
        <taxon>Pseudomonadati</taxon>
        <taxon>Acidobacteriota</taxon>
        <taxon>Holophagae</taxon>
        <taxon>Holophagales</taxon>
        <taxon>Holophagaceae</taxon>
        <taxon>Geothrix</taxon>
    </lineage>
</organism>
<reference evidence="9" key="1">
    <citation type="journal article" date="2023" name="Antonie Van Leeuwenhoek">
        <title>Mesoterricola silvestris gen. nov., sp. nov., Mesoterricola sediminis sp. nov., Geothrix oryzae sp. nov., Geothrix edaphica sp. nov., Geothrix rubra sp. nov., and Geothrix limicola sp. nov., six novel members of Acidobacteriota isolated from soils.</title>
        <authorList>
            <person name="Itoh H."/>
            <person name="Sugisawa Y."/>
            <person name="Mise K."/>
            <person name="Xu Z."/>
            <person name="Kuniyasu M."/>
            <person name="Ushijima N."/>
            <person name="Kawano K."/>
            <person name="Kobayashi E."/>
            <person name="Shiratori Y."/>
            <person name="Masuda Y."/>
            <person name="Senoo K."/>
        </authorList>
    </citation>
    <scope>NUCLEOTIDE SEQUENCE</scope>
    <source>
        <strain evidence="9">Red802</strain>
    </source>
</reference>
<feature type="domain" description="Protein kinase" evidence="8">
    <location>
        <begin position="31"/>
        <end position="340"/>
    </location>
</feature>
<name>A0ABQ5PZZ5_9BACT</name>
<sequence>MQPAAPASPDPGSPGPSGAGVLAAGTRIGRFQVQALLGQGGMGAVYLAWDPVLERQVALKAIHLGEDGKAAAKVRFRREAKALAQLNHRNVCQVHDWVEAEGSAYIAMEFIEGATLSEVAKTLDLRRKLQVLRSIAHALEAAHAKGIVHRDLKPSNVMVDASGQIKVLDFGLARLVDATMAAGDDPTGNAPNLAGMPEPAGAGLTVAESVPPVAEERTSVGSGSPSPGPSSWGEMTEAGVFMGSPTYASPEQMRGKRVGPPSDVFSLGVVGWELLLGDYPFPGEGRERMAATIKGELKPLRGRGLPRRLGVLLRAMLHRDAAKRPTSRQVADAIGRHLAGNPGARWAGAALVVLGVVSGGGYYLFGRSIIADLGREHPPRMAVMPIRNDTGEPALDAQVGVGMAELFSTALQGSPHMDVVEPESVSRVLSNLRISPAEAMEPASQLRIANALGARLLLRGALSRDPAGQANVLRYELVDASGRTRFSGTTKASRQGSFAPYELVDPAAHDLLHKVDPLRSSAPQNAAVPPEVFAAYAEGKALFLKGDFKGSEAQLREAAMKAPAFSSAVSAYAACLRRLGRDQAPAVANWALMSAKATGDRWAEGRALALKAYLAKDLGHLDESQHLREATLALAQTIGDRDGETIAYNHLGLIAAERGKYQEAGEFYERSLRLSQQTGDKVYLSLAQNNLANLALKRGDLGMAEAFYRNNLSLQQGLGNRWGEALALNNLGVVALMARDLPAAEGRITAALAIRESVGDRGGRITCLRNLGILALMKGDVAASTSYHSRALELAEASGLRTIEAECRFYGAELDRLQQRFPQALAGYQKVLELLPEGVTPEVRANAQAAAAECLLRRSRPELKEAEQKLQAIPAGTADSPYVHRARAWLAFRSGQREAALAELVRAAQDPSRQAPEIRAELDAVRASFLAEGR</sequence>
<dbReference type="PROSITE" id="PS00108">
    <property type="entry name" value="PROTEIN_KINASE_ST"/>
    <property type="match status" value="1"/>
</dbReference>
<gene>
    <name evidence="9" type="ORF">GETHED_23220</name>
</gene>
<keyword evidence="4 6" id="KW-0067">ATP-binding</keyword>
<dbReference type="Proteomes" id="UP001165044">
    <property type="component" value="Unassembled WGS sequence"/>
</dbReference>
<dbReference type="Gene3D" id="1.25.40.10">
    <property type="entry name" value="Tetratricopeptide repeat domain"/>
    <property type="match status" value="1"/>
</dbReference>
<dbReference type="Gene3D" id="3.40.50.10610">
    <property type="entry name" value="ABC-type transport auxiliary lipoprotein component"/>
    <property type="match status" value="1"/>
</dbReference>
<evidence type="ECO:0000256" key="7">
    <source>
        <dbReference type="SAM" id="MobiDB-lite"/>
    </source>
</evidence>
<dbReference type="Gene3D" id="3.30.200.20">
    <property type="entry name" value="Phosphorylase Kinase, domain 1"/>
    <property type="match status" value="1"/>
</dbReference>
<evidence type="ECO:0000313" key="10">
    <source>
        <dbReference type="Proteomes" id="UP001165044"/>
    </source>
</evidence>
<evidence type="ECO:0000256" key="2">
    <source>
        <dbReference type="ARBA" id="ARBA00022741"/>
    </source>
</evidence>
<dbReference type="PROSITE" id="PS50005">
    <property type="entry name" value="TPR"/>
    <property type="match status" value="1"/>
</dbReference>
<dbReference type="PROSITE" id="PS50011">
    <property type="entry name" value="PROTEIN_KINASE_DOM"/>
    <property type="match status" value="1"/>
</dbReference>
<keyword evidence="3" id="KW-0418">Kinase</keyword>
<keyword evidence="1" id="KW-0808">Transferase</keyword>
<evidence type="ECO:0000313" key="9">
    <source>
        <dbReference type="EMBL" id="GLH67958.1"/>
    </source>
</evidence>
<evidence type="ECO:0000259" key="8">
    <source>
        <dbReference type="PROSITE" id="PS50011"/>
    </source>
</evidence>
<evidence type="ECO:0000256" key="4">
    <source>
        <dbReference type="ARBA" id="ARBA00022840"/>
    </source>
</evidence>
<proteinExistence type="predicted"/>
<feature type="region of interest" description="Disordered" evidence="7">
    <location>
        <begin position="212"/>
        <end position="234"/>
    </location>
</feature>
<keyword evidence="10" id="KW-1185">Reference proteome</keyword>
<dbReference type="SUPFAM" id="SSF56112">
    <property type="entry name" value="Protein kinase-like (PK-like)"/>
    <property type="match status" value="1"/>
</dbReference>
<dbReference type="Pfam" id="PF13424">
    <property type="entry name" value="TPR_12"/>
    <property type="match status" value="2"/>
</dbReference>
<evidence type="ECO:0000256" key="1">
    <source>
        <dbReference type="ARBA" id="ARBA00022679"/>
    </source>
</evidence>